<protein>
    <submittedName>
        <fullName evidence="9">MFS transporter</fullName>
    </submittedName>
</protein>
<evidence type="ECO:0000256" key="7">
    <source>
        <dbReference type="SAM" id="Phobius"/>
    </source>
</evidence>
<comment type="caution">
    <text evidence="9">The sequence shown here is derived from an EMBL/GenBank/DDBJ whole genome shotgun (WGS) entry which is preliminary data.</text>
</comment>
<comment type="subcellular location">
    <subcellularLocation>
        <location evidence="1">Cell membrane</location>
        <topology evidence="1">Multi-pass membrane protein</topology>
    </subcellularLocation>
</comment>
<organism evidence="9 10">
    <name type="scientific">Marinitenerispora sediminis</name>
    <dbReference type="NCBI Taxonomy" id="1931232"/>
    <lineage>
        <taxon>Bacteria</taxon>
        <taxon>Bacillati</taxon>
        <taxon>Actinomycetota</taxon>
        <taxon>Actinomycetes</taxon>
        <taxon>Streptosporangiales</taxon>
        <taxon>Nocardiopsidaceae</taxon>
        <taxon>Marinitenerispora</taxon>
    </lineage>
</organism>
<feature type="transmembrane region" description="Helical" evidence="7">
    <location>
        <begin position="398"/>
        <end position="422"/>
    </location>
</feature>
<feature type="transmembrane region" description="Helical" evidence="7">
    <location>
        <begin position="57"/>
        <end position="76"/>
    </location>
</feature>
<keyword evidence="5 7" id="KW-0472">Membrane</keyword>
<dbReference type="PANTHER" id="PTHR42718">
    <property type="entry name" value="MAJOR FACILITATOR SUPERFAMILY MULTIDRUG TRANSPORTER MFSC"/>
    <property type="match status" value="1"/>
</dbReference>
<dbReference type="GO" id="GO:0022857">
    <property type="term" value="F:transmembrane transporter activity"/>
    <property type="evidence" value="ECO:0007669"/>
    <property type="project" value="InterPro"/>
</dbReference>
<dbReference type="SUPFAM" id="SSF103473">
    <property type="entry name" value="MFS general substrate transporter"/>
    <property type="match status" value="1"/>
</dbReference>
<evidence type="ECO:0000256" key="2">
    <source>
        <dbReference type="ARBA" id="ARBA00022448"/>
    </source>
</evidence>
<feature type="transmembrane region" description="Helical" evidence="7">
    <location>
        <begin position="96"/>
        <end position="116"/>
    </location>
</feature>
<keyword evidence="2" id="KW-0813">Transport</keyword>
<dbReference type="InterPro" id="IPR011701">
    <property type="entry name" value="MFS"/>
</dbReference>
<feature type="region of interest" description="Disordered" evidence="6">
    <location>
        <begin position="1"/>
        <end position="57"/>
    </location>
</feature>
<evidence type="ECO:0000313" key="9">
    <source>
        <dbReference type="EMBL" id="RCV62063.1"/>
    </source>
</evidence>
<dbReference type="AlphaFoldDB" id="A0A368TB53"/>
<dbReference type="Proteomes" id="UP000253318">
    <property type="component" value="Unassembled WGS sequence"/>
</dbReference>
<dbReference type="InterPro" id="IPR036259">
    <property type="entry name" value="MFS_trans_sf"/>
</dbReference>
<dbReference type="CDD" id="cd06174">
    <property type="entry name" value="MFS"/>
    <property type="match status" value="1"/>
</dbReference>
<feature type="transmembrane region" description="Helical" evidence="7">
    <location>
        <begin position="272"/>
        <end position="291"/>
    </location>
</feature>
<gene>
    <name evidence="9" type="ORF">DEF24_02520</name>
</gene>
<reference evidence="9 10" key="1">
    <citation type="submission" date="2018-04" db="EMBL/GenBank/DDBJ databases">
        <title>Novel actinobacteria from marine sediment.</title>
        <authorList>
            <person name="Ng Z.Y."/>
            <person name="Tan G.Y.A."/>
        </authorList>
    </citation>
    <scope>NUCLEOTIDE SEQUENCE [LARGE SCALE GENOMIC DNA]</scope>
    <source>
        <strain evidence="9 10">TPS81</strain>
    </source>
</reference>
<keyword evidence="4 7" id="KW-1133">Transmembrane helix</keyword>
<dbReference type="GO" id="GO:0005886">
    <property type="term" value="C:plasma membrane"/>
    <property type="evidence" value="ECO:0007669"/>
    <property type="project" value="UniProtKB-SubCell"/>
</dbReference>
<feature type="transmembrane region" description="Helical" evidence="7">
    <location>
        <begin position="218"/>
        <end position="237"/>
    </location>
</feature>
<dbReference type="OrthoDB" id="4332123at2"/>
<name>A0A368TB53_9ACTN</name>
<feature type="transmembrane region" description="Helical" evidence="7">
    <location>
        <begin position="184"/>
        <end position="206"/>
    </location>
</feature>
<dbReference type="InterPro" id="IPR020846">
    <property type="entry name" value="MFS_dom"/>
</dbReference>
<proteinExistence type="predicted"/>
<keyword evidence="3 7" id="KW-0812">Transmembrane</keyword>
<feature type="transmembrane region" description="Helical" evidence="7">
    <location>
        <begin position="336"/>
        <end position="356"/>
    </location>
</feature>
<feature type="domain" description="Major facilitator superfamily (MFS) profile" evidence="8">
    <location>
        <begin position="63"/>
        <end position="460"/>
    </location>
</feature>
<feature type="transmembrane region" description="Helical" evidence="7">
    <location>
        <begin position="303"/>
        <end position="324"/>
    </location>
</feature>
<evidence type="ECO:0000313" key="10">
    <source>
        <dbReference type="Proteomes" id="UP000253318"/>
    </source>
</evidence>
<feature type="transmembrane region" description="Helical" evidence="7">
    <location>
        <begin position="153"/>
        <end position="172"/>
    </location>
</feature>
<dbReference type="Gene3D" id="1.20.1250.20">
    <property type="entry name" value="MFS general substrate transporter like domains"/>
    <property type="match status" value="2"/>
</dbReference>
<dbReference type="Pfam" id="PF07690">
    <property type="entry name" value="MFS_1"/>
    <property type="match status" value="1"/>
</dbReference>
<keyword evidence="10" id="KW-1185">Reference proteome</keyword>
<evidence type="ECO:0000256" key="3">
    <source>
        <dbReference type="ARBA" id="ARBA00022692"/>
    </source>
</evidence>
<dbReference type="EMBL" id="QEIN01000011">
    <property type="protein sequence ID" value="RCV62063.1"/>
    <property type="molecule type" value="Genomic_DNA"/>
</dbReference>
<evidence type="ECO:0000256" key="6">
    <source>
        <dbReference type="SAM" id="MobiDB-lite"/>
    </source>
</evidence>
<evidence type="ECO:0000256" key="1">
    <source>
        <dbReference type="ARBA" id="ARBA00004651"/>
    </source>
</evidence>
<accession>A0A368TB53</accession>
<dbReference type="PROSITE" id="PS50850">
    <property type="entry name" value="MFS"/>
    <property type="match status" value="1"/>
</dbReference>
<dbReference type="PANTHER" id="PTHR42718:SF9">
    <property type="entry name" value="MAJOR FACILITATOR SUPERFAMILY MULTIDRUG TRANSPORTER MFSC"/>
    <property type="match status" value="1"/>
</dbReference>
<evidence type="ECO:0000256" key="5">
    <source>
        <dbReference type="ARBA" id="ARBA00023136"/>
    </source>
</evidence>
<evidence type="ECO:0000259" key="8">
    <source>
        <dbReference type="PROSITE" id="PS50850"/>
    </source>
</evidence>
<feature type="transmembrane region" description="Helical" evidence="7">
    <location>
        <begin position="128"/>
        <end position="147"/>
    </location>
</feature>
<feature type="transmembrane region" description="Helical" evidence="7">
    <location>
        <begin position="362"/>
        <end position="386"/>
    </location>
</feature>
<evidence type="ECO:0000256" key="4">
    <source>
        <dbReference type="ARBA" id="ARBA00022989"/>
    </source>
</evidence>
<sequence>MSSRTGRRAERDAGKAPVPADRGRAAARRSPGTASRAPGDGTASADRRPTAAEPPGGARAWAVWGTAVVVYFMAMFHRNGMSAAALMAQERFDAGATLLSMLPVLQLVVYVAFQIPGGVLADRLGPRGSLLIGLGAMVGGSALFAVAPTIQVAIAGRVLIGFGDALVFLNVIRLGALWFPRREYAVVSALTGLVGGLGQVASVAPLSALLRGVGWTPTFLAASGVTALLVVLVLLLVRDRPAGFPAPGRAERISVRASIGEALRERGPRVGMAHHAVAMTPFTMLAVLWGYPLLERGAGLDPGTAGMLFTAAALAPMVLVPFLARLTGARPGLRKPLALTLAWTVSLGWLAVVAWPGGLPPLWATATVIVVSAAGAVIAPSVSFDYARDGMPAQRTGVAAALVNMSGFGTVVLATTAAGALLDAQGGPTGGPAFQVAFVPLVAMALTAAAVLTVLLRRYPRRTADGG</sequence>
<feature type="transmembrane region" description="Helical" evidence="7">
    <location>
        <begin position="434"/>
        <end position="456"/>
    </location>
</feature>